<dbReference type="EMBL" id="JACSPT010000003">
    <property type="protein sequence ID" value="MBD8008419.1"/>
    <property type="molecule type" value="Genomic_DNA"/>
</dbReference>
<reference evidence="3 4" key="1">
    <citation type="submission" date="2020-08" db="EMBL/GenBank/DDBJ databases">
        <title>A Genomic Blueprint of the Chicken Gut Microbiome.</title>
        <authorList>
            <person name="Gilroy R."/>
            <person name="Ravi A."/>
            <person name="Getino M."/>
            <person name="Pursley I."/>
            <person name="Horton D.L."/>
            <person name="Alikhan N.-F."/>
            <person name="Baker D."/>
            <person name="Gharbi K."/>
            <person name="Hall N."/>
            <person name="Watson M."/>
            <person name="Adriaenssens E.M."/>
            <person name="Foster-Nyarko E."/>
            <person name="Jarju S."/>
            <person name="Secka A."/>
            <person name="Antonio M."/>
            <person name="Oren A."/>
            <person name="Chaudhuri R."/>
            <person name="La Ragione R.M."/>
            <person name="Hildebrand F."/>
            <person name="Pallen M.J."/>
        </authorList>
    </citation>
    <scope>NUCLEOTIDE SEQUENCE [LARGE SCALE GENOMIC DNA]</scope>
    <source>
        <strain evidence="3 4">Sa1BUA6</strain>
    </source>
</reference>
<feature type="compositionally biased region" description="Basic and acidic residues" evidence="1">
    <location>
        <begin position="149"/>
        <end position="165"/>
    </location>
</feature>
<evidence type="ECO:0000256" key="2">
    <source>
        <dbReference type="SAM" id="Phobius"/>
    </source>
</evidence>
<dbReference type="PANTHER" id="PTHR35813:SF1">
    <property type="entry name" value="INNER MEMBRANE PROTEIN YBAN"/>
    <property type="match status" value="1"/>
</dbReference>
<dbReference type="Proteomes" id="UP000621930">
    <property type="component" value="Unassembled WGS sequence"/>
</dbReference>
<accession>A0ABR8VUH4</accession>
<feature type="transmembrane region" description="Helical" evidence="2">
    <location>
        <begin position="73"/>
        <end position="90"/>
    </location>
</feature>
<dbReference type="PANTHER" id="PTHR35813">
    <property type="entry name" value="INNER MEMBRANE PROTEIN YBAN"/>
    <property type="match status" value="1"/>
</dbReference>
<dbReference type="InterPro" id="IPR007401">
    <property type="entry name" value="DUF454"/>
</dbReference>
<keyword evidence="2" id="KW-0472">Membrane</keyword>
<gene>
    <name evidence="3" type="ORF">H9629_03600</name>
</gene>
<evidence type="ECO:0000256" key="1">
    <source>
        <dbReference type="SAM" id="MobiDB-lite"/>
    </source>
</evidence>
<feature type="transmembrane region" description="Helical" evidence="2">
    <location>
        <begin position="12"/>
        <end position="37"/>
    </location>
</feature>
<keyword evidence="4" id="KW-1185">Reference proteome</keyword>
<sequence>MKVLFWRSLVVLFVILGFIGAILPGMPTTVFLILAAWASSKGWPQMDAWLLNHPKYGPTLRDWRAHGTVPRKAKWLASIMMLISGIIMLFTTAPLAVKAFTDITMLIVAIWLWRRPEPNPVIIQQNAVDLEKTDMPAAQSAESQLNPEKSNKAELKKVESENNKS</sequence>
<evidence type="ECO:0000313" key="3">
    <source>
        <dbReference type="EMBL" id="MBD8008419.1"/>
    </source>
</evidence>
<comment type="caution">
    <text evidence="3">The sequence shown here is derived from an EMBL/GenBank/DDBJ whole genome shotgun (WGS) entry which is preliminary data.</text>
</comment>
<feature type="region of interest" description="Disordered" evidence="1">
    <location>
        <begin position="133"/>
        <end position="165"/>
    </location>
</feature>
<organism evidence="3 4">
    <name type="scientific">Acinetobacter pecorum</name>
    <dbReference type="NCBI Taxonomy" id="2762215"/>
    <lineage>
        <taxon>Bacteria</taxon>
        <taxon>Pseudomonadati</taxon>
        <taxon>Pseudomonadota</taxon>
        <taxon>Gammaproteobacteria</taxon>
        <taxon>Moraxellales</taxon>
        <taxon>Moraxellaceae</taxon>
        <taxon>Acinetobacter</taxon>
    </lineage>
</organism>
<keyword evidence="2" id="KW-1133">Transmembrane helix</keyword>
<name>A0ABR8VUH4_9GAMM</name>
<evidence type="ECO:0000313" key="4">
    <source>
        <dbReference type="Proteomes" id="UP000621930"/>
    </source>
</evidence>
<proteinExistence type="predicted"/>
<protein>
    <submittedName>
        <fullName evidence="3">YbaN family protein</fullName>
    </submittedName>
</protein>
<keyword evidence="2" id="KW-0812">Transmembrane</keyword>
<dbReference type="Pfam" id="PF04304">
    <property type="entry name" value="DUF454"/>
    <property type="match status" value="1"/>
</dbReference>